<keyword evidence="7" id="KW-0239">DNA-directed DNA polymerase</keyword>
<evidence type="ECO:0000256" key="8">
    <source>
        <dbReference type="ARBA" id="ARBA00023125"/>
    </source>
</evidence>
<organism evidence="11 12">
    <name type="scientific">Streptomyces changanensis</name>
    <dbReference type="NCBI Taxonomy" id="2964669"/>
    <lineage>
        <taxon>Bacteria</taxon>
        <taxon>Bacillati</taxon>
        <taxon>Actinomycetota</taxon>
        <taxon>Actinomycetes</taxon>
        <taxon>Kitasatosporales</taxon>
        <taxon>Streptomycetaceae</taxon>
        <taxon>Streptomyces</taxon>
    </lineage>
</organism>
<protein>
    <submittedName>
        <fullName evidence="11">MerR family transcriptional regulator</fullName>
    </submittedName>
</protein>
<evidence type="ECO:0000313" key="12">
    <source>
        <dbReference type="Proteomes" id="UP001060150"/>
    </source>
</evidence>
<dbReference type="PROSITE" id="PS50937">
    <property type="entry name" value="HTH_MERR_2"/>
    <property type="match status" value="1"/>
</dbReference>
<dbReference type="EMBL" id="CP102332">
    <property type="protein sequence ID" value="UUS34270.1"/>
    <property type="molecule type" value="Genomic_DNA"/>
</dbReference>
<dbReference type="PANTHER" id="PTHR30478">
    <property type="entry name" value="DNA POLYMERASE III SUBUNIT BETA"/>
    <property type="match status" value="1"/>
</dbReference>
<dbReference type="RefSeq" id="WP_079046801.1">
    <property type="nucleotide sequence ID" value="NZ_CP102332.1"/>
</dbReference>
<evidence type="ECO:0000256" key="7">
    <source>
        <dbReference type="ARBA" id="ARBA00022932"/>
    </source>
</evidence>
<dbReference type="SUPFAM" id="SSF55979">
    <property type="entry name" value="DNA clamp"/>
    <property type="match status" value="2"/>
</dbReference>
<evidence type="ECO:0000259" key="10">
    <source>
        <dbReference type="PROSITE" id="PS50937"/>
    </source>
</evidence>
<evidence type="ECO:0000256" key="5">
    <source>
        <dbReference type="ARBA" id="ARBA00022695"/>
    </source>
</evidence>
<dbReference type="InterPro" id="IPR022637">
    <property type="entry name" value="DNA_polIII_beta_cen"/>
</dbReference>
<keyword evidence="3" id="KW-0963">Cytoplasm</keyword>
<evidence type="ECO:0000256" key="9">
    <source>
        <dbReference type="SAM" id="MobiDB-lite"/>
    </source>
</evidence>
<accession>A0ABY5NE44</accession>
<comment type="subcellular location">
    <subcellularLocation>
        <location evidence="1">Cytoplasm</location>
    </subcellularLocation>
</comment>
<dbReference type="Pfam" id="PF02767">
    <property type="entry name" value="DNA_pol3_beta_2"/>
    <property type="match status" value="1"/>
</dbReference>
<dbReference type="PROSITE" id="PS00552">
    <property type="entry name" value="HTH_MERR_1"/>
    <property type="match status" value="1"/>
</dbReference>
<evidence type="ECO:0000256" key="1">
    <source>
        <dbReference type="ARBA" id="ARBA00004496"/>
    </source>
</evidence>
<dbReference type="SUPFAM" id="SSF46955">
    <property type="entry name" value="Putative DNA-binding domain"/>
    <property type="match status" value="1"/>
</dbReference>
<reference evidence="11" key="1">
    <citation type="submission" date="2022-08" db="EMBL/GenBank/DDBJ databases">
        <title>Streptomyces changanensis sp. nov., an actinomycete isolated from soil.</title>
        <authorList>
            <person name="Wu H."/>
            <person name="Han L."/>
        </authorList>
    </citation>
    <scope>NUCLEOTIDE SEQUENCE</scope>
    <source>
        <strain evidence="11">HL-66</strain>
    </source>
</reference>
<dbReference type="InterPro" id="IPR009061">
    <property type="entry name" value="DNA-bd_dom_put_sf"/>
</dbReference>
<evidence type="ECO:0000256" key="2">
    <source>
        <dbReference type="ARBA" id="ARBA00010752"/>
    </source>
</evidence>
<evidence type="ECO:0000256" key="4">
    <source>
        <dbReference type="ARBA" id="ARBA00022679"/>
    </source>
</evidence>
<evidence type="ECO:0000256" key="6">
    <source>
        <dbReference type="ARBA" id="ARBA00022705"/>
    </source>
</evidence>
<dbReference type="SMART" id="SM00480">
    <property type="entry name" value="POL3Bc"/>
    <property type="match status" value="1"/>
</dbReference>
<dbReference type="Gene3D" id="1.10.1660.10">
    <property type="match status" value="1"/>
</dbReference>
<comment type="similarity">
    <text evidence="2">Belongs to the beta sliding clamp family.</text>
</comment>
<dbReference type="PANTHER" id="PTHR30478:SF0">
    <property type="entry name" value="BETA SLIDING CLAMP"/>
    <property type="match status" value="1"/>
</dbReference>
<keyword evidence="4" id="KW-0808">Transferase</keyword>
<keyword evidence="5" id="KW-0548">Nucleotidyltransferase</keyword>
<name>A0ABY5NE44_9ACTN</name>
<keyword evidence="8" id="KW-0238">DNA-binding</keyword>
<sequence length="398" mass="41219">MDDSDELMGIGAFARRVGLAPSALRFYDDCGVLPPARVDRVTGYRYYAPHQRERALLMRRLREAGMPLTDAAVVLDGTPEEARTILREHARKARDTADAARSLLDDVLRSLPGGVTRTVARLGGAELASAVRQVAPATAPASGREEFPVLGCVLVELDHDEVRLVATDRYRLSVRALRPRGVEGAPCRVLIDEGRARQLASWALGRPEVSLETDGRGVRLVDGGASLPVPTVEGTFPDYRAVLDALPAAPHRVVTDRAALRAAVAVAGAAAPGTPLTLRAGAGRLTPVWRGTAGAALPAVGHGDPVEVAFDPAALLPALDAGVGPDVLLEITAPDRPVVVRSADQGSFTTLVMPVAATAPVAATVPEATAAEVTSAGATAPTTTAPTTVAGTTARAAG</sequence>
<keyword evidence="12" id="KW-1185">Reference proteome</keyword>
<dbReference type="Proteomes" id="UP001060150">
    <property type="component" value="Chromosome"/>
</dbReference>
<feature type="region of interest" description="Disordered" evidence="9">
    <location>
        <begin position="373"/>
        <end position="398"/>
    </location>
</feature>
<dbReference type="InterPro" id="IPR046938">
    <property type="entry name" value="DNA_clamp_sf"/>
</dbReference>
<dbReference type="Pfam" id="PF13411">
    <property type="entry name" value="MerR_1"/>
    <property type="match status" value="1"/>
</dbReference>
<feature type="domain" description="HTH merR-type" evidence="10">
    <location>
        <begin position="7"/>
        <end position="77"/>
    </location>
</feature>
<keyword evidence="6" id="KW-0235">DNA replication</keyword>
<evidence type="ECO:0000313" key="11">
    <source>
        <dbReference type="EMBL" id="UUS34270.1"/>
    </source>
</evidence>
<evidence type="ECO:0000256" key="3">
    <source>
        <dbReference type="ARBA" id="ARBA00022490"/>
    </source>
</evidence>
<dbReference type="SMART" id="SM00422">
    <property type="entry name" value="HTH_MERR"/>
    <property type="match status" value="1"/>
</dbReference>
<dbReference type="InterPro" id="IPR000551">
    <property type="entry name" value="MerR-type_HTH_dom"/>
</dbReference>
<proteinExistence type="inferred from homology"/>
<dbReference type="InterPro" id="IPR001001">
    <property type="entry name" value="DNA_polIII_beta"/>
</dbReference>
<gene>
    <name evidence="11" type="ORF">NRO40_27860</name>
</gene>
<dbReference type="Gene3D" id="3.10.150.10">
    <property type="entry name" value="DNA Polymerase III, subunit A, domain 2"/>
    <property type="match status" value="2"/>
</dbReference>